<evidence type="ECO:0008006" key="4">
    <source>
        <dbReference type="Google" id="ProtNLM"/>
    </source>
</evidence>
<dbReference type="Proteomes" id="UP000321181">
    <property type="component" value="Unassembled WGS sequence"/>
</dbReference>
<feature type="region of interest" description="Disordered" evidence="1">
    <location>
        <begin position="24"/>
        <end position="61"/>
    </location>
</feature>
<evidence type="ECO:0000313" key="3">
    <source>
        <dbReference type="Proteomes" id="UP000321181"/>
    </source>
</evidence>
<reference evidence="2 3" key="1">
    <citation type="submission" date="2019-07" db="EMBL/GenBank/DDBJ databases">
        <title>Whole genome shotgun sequence of Cellulomonas aerilata NBRC 106308.</title>
        <authorList>
            <person name="Hosoyama A."/>
            <person name="Uohara A."/>
            <person name="Ohji S."/>
            <person name="Ichikawa N."/>
        </authorList>
    </citation>
    <scope>NUCLEOTIDE SEQUENCE [LARGE SCALE GENOMIC DNA]</scope>
    <source>
        <strain evidence="2 3">NBRC 106308</strain>
    </source>
</reference>
<feature type="compositionally biased region" description="Low complexity" evidence="1">
    <location>
        <begin position="49"/>
        <end position="61"/>
    </location>
</feature>
<sequence>MTETHVSEAAKRYVEAGRIAAAEARKAGTPEYDHRAHDRAVEHERRAAEALAAEQASTTPG</sequence>
<protein>
    <recommendedName>
        <fullName evidence="4">Translation initiation factor 2</fullName>
    </recommendedName>
</protein>
<dbReference type="AlphaFoldDB" id="A0A512DB26"/>
<keyword evidence="3" id="KW-1185">Reference proteome</keyword>
<dbReference type="RefSeq" id="WP_246131055.1">
    <property type="nucleotide sequence ID" value="NZ_BAAARM010000002.1"/>
</dbReference>
<proteinExistence type="predicted"/>
<feature type="compositionally biased region" description="Basic and acidic residues" evidence="1">
    <location>
        <begin position="24"/>
        <end position="48"/>
    </location>
</feature>
<name>A0A512DB26_9CELL</name>
<evidence type="ECO:0000256" key="1">
    <source>
        <dbReference type="SAM" id="MobiDB-lite"/>
    </source>
</evidence>
<evidence type="ECO:0000313" key="2">
    <source>
        <dbReference type="EMBL" id="GEO33674.1"/>
    </source>
</evidence>
<organism evidence="2 3">
    <name type="scientific">Cellulomonas aerilata</name>
    <dbReference type="NCBI Taxonomy" id="515326"/>
    <lineage>
        <taxon>Bacteria</taxon>
        <taxon>Bacillati</taxon>
        <taxon>Actinomycetota</taxon>
        <taxon>Actinomycetes</taxon>
        <taxon>Micrococcales</taxon>
        <taxon>Cellulomonadaceae</taxon>
        <taxon>Cellulomonas</taxon>
    </lineage>
</organism>
<comment type="caution">
    <text evidence="2">The sequence shown here is derived from an EMBL/GenBank/DDBJ whole genome shotgun (WGS) entry which is preliminary data.</text>
</comment>
<accession>A0A512DB26</accession>
<dbReference type="EMBL" id="BJYY01000012">
    <property type="protein sequence ID" value="GEO33674.1"/>
    <property type="molecule type" value="Genomic_DNA"/>
</dbReference>
<gene>
    <name evidence="2" type="ORF">CAE01nite_13990</name>
</gene>